<gene>
    <name evidence="1" type="ORF">SAMEA44547418_01238</name>
</gene>
<evidence type="ECO:0000313" key="2">
    <source>
        <dbReference type="Proteomes" id="UP000214973"/>
    </source>
</evidence>
<name>A0A239ZCL9_9FIRM</name>
<protein>
    <submittedName>
        <fullName evidence="1">Transposase and inactivated derivatives, IS30 family</fullName>
    </submittedName>
</protein>
<accession>A0A239ZCL9</accession>
<evidence type="ECO:0000313" key="1">
    <source>
        <dbReference type="EMBL" id="SNV68901.1"/>
    </source>
</evidence>
<dbReference type="Proteomes" id="UP000214973">
    <property type="component" value="Chromosome 1"/>
</dbReference>
<dbReference type="KEGG" id="vrm:44547418_01238"/>
<sequence>MFLAIISLSNTLTSKLLKTFTIDRGKEFACYEQVETEFGIPMYFADAYAAW</sequence>
<reference evidence="1 2" key="1">
    <citation type="submission" date="2017-06" db="EMBL/GenBank/DDBJ databases">
        <authorList>
            <consortium name="Pathogen Informatics"/>
        </authorList>
    </citation>
    <scope>NUCLEOTIDE SEQUENCE [LARGE SCALE GENOMIC DNA]</scope>
    <source>
        <strain evidence="1 2">NCTC12018</strain>
    </source>
</reference>
<proteinExistence type="predicted"/>
<organism evidence="1 2">
    <name type="scientific">Veillonella rodentium</name>
    <dbReference type="NCBI Taxonomy" id="248315"/>
    <lineage>
        <taxon>Bacteria</taxon>
        <taxon>Bacillati</taxon>
        <taxon>Bacillota</taxon>
        <taxon>Negativicutes</taxon>
        <taxon>Veillonellales</taxon>
        <taxon>Veillonellaceae</taxon>
        <taxon>Veillonella</taxon>
    </lineage>
</organism>
<dbReference type="AlphaFoldDB" id="A0A239ZCL9"/>
<dbReference type="EMBL" id="LT906470">
    <property type="protein sequence ID" value="SNV68901.1"/>
    <property type="molecule type" value="Genomic_DNA"/>
</dbReference>
<keyword evidence="2" id="KW-1185">Reference proteome</keyword>